<feature type="compositionally biased region" description="Basic and acidic residues" evidence="1">
    <location>
        <begin position="13"/>
        <end position="32"/>
    </location>
</feature>
<protein>
    <recommendedName>
        <fullName evidence="4">Elongation factor 1-delta</fullName>
    </recommendedName>
</protein>
<organism evidence="2 3">
    <name type="scientific">Patagioenas fasciata monilis</name>
    <dbReference type="NCBI Taxonomy" id="372326"/>
    <lineage>
        <taxon>Eukaryota</taxon>
        <taxon>Metazoa</taxon>
        <taxon>Chordata</taxon>
        <taxon>Craniata</taxon>
        <taxon>Vertebrata</taxon>
        <taxon>Euteleostomi</taxon>
        <taxon>Archelosauria</taxon>
        <taxon>Archosauria</taxon>
        <taxon>Dinosauria</taxon>
        <taxon>Saurischia</taxon>
        <taxon>Theropoda</taxon>
        <taxon>Coelurosauria</taxon>
        <taxon>Aves</taxon>
        <taxon>Neognathae</taxon>
        <taxon>Neoaves</taxon>
        <taxon>Columbimorphae</taxon>
        <taxon>Columbiformes</taxon>
        <taxon>Columbidae</taxon>
        <taxon>Patagioenas</taxon>
    </lineage>
</organism>
<comment type="caution">
    <text evidence="2">The sequence shown here is derived from an EMBL/GenBank/DDBJ whole genome shotgun (WGS) entry which is preliminary data.</text>
</comment>
<keyword evidence="3" id="KW-1185">Reference proteome</keyword>
<name>A0A1V4KQX9_PATFA</name>
<feature type="compositionally biased region" description="Basic residues" evidence="1">
    <location>
        <begin position="65"/>
        <end position="79"/>
    </location>
</feature>
<proteinExistence type="predicted"/>
<evidence type="ECO:0000313" key="3">
    <source>
        <dbReference type="Proteomes" id="UP000190648"/>
    </source>
</evidence>
<dbReference type="Proteomes" id="UP000190648">
    <property type="component" value="Unassembled WGS sequence"/>
</dbReference>
<reference evidence="2 3" key="1">
    <citation type="submission" date="2016-02" db="EMBL/GenBank/DDBJ databases">
        <title>Band-tailed pigeon sequencing and assembly.</title>
        <authorList>
            <person name="Soares A.E."/>
            <person name="Novak B.J."/>
            <person name="Rice E.S."/>
            <person name="O'Connell B."/>
            <person name="Chang D."/>
            <person name="Weber S."/>
            <person name="Shapiro B."/>
        </authorList>
    </citation>
    <scope>NUCLEOTIDE SEQUENCE [LARGE SCALE GENOMIC DNA]</scope>
    <source>
        <strain evidence="2">BTP2013</strain>
        <tissue evidence="2">Blood</tissue>
    </source>
</reference>
<evidence type="ECO:0008006" key="4">
    <source>
        <dbReference type="Google" id="ProtNLM"/>
    </source>
</evidence>
<evidence type="ECO:0000313" key="2">
    <source>
        <dbReference type="EMBL" id="OPJ86841.1"/>
    </source>
</evidence>
<dbReference type="EMBL" id="LSYS01002163">
    <property type="protein sequence ID" value="OPJ86841.1"/>
    <property type="molecule type" value="Genomic_DNA"/>
</dbReference>
<evidence type="ECO:0000256" key="1">
    <source>
        <dbReference type="SAM" id="MobiDB-lite"/>
    </source>
</evidence>
<gene>
    <name evidence="2" type="ORF">AV530_008872</name>
</gene>
<accession>A0A1V4KQX9</accession>
<dbReference type="OrthoDB" id="331763at2759"/>
<feature type="region of interest" description="Disordered" evidence="1">
    <location>
        <begin position="1"/>
        <end position="86"/>
    </location>
</feature>
<dbReference type="AlphaFoldDB" id="A0A1V4KQX9"/>
<sequence length="140" mass="16153">MRTRKPPCPVEKVWLDQDKYDEAERPRHEKEATAAAEEPQEVDAVNGVSNDDSVESELKGDSKKAKNGKKQRKRKRSPKPKSATKLDLILAGLSADNVWFEKPLYDRAESVYRQKLVDLQHREHPVRVAERQRHWVEDAG</sequence>